<protein>
    <submittedName>
        <fullName evidence="1">Uncharacterized protein</fullName>
    </submittedName>
</protein>
<gene>
    <name evidence="1" type="ORF">OSB04_017272</name>
</gene>
<evidence type="ECO:0000313" key="2">
    <source>
        <dbReference type="Proteomes" id="UP001172457"/>
    </source>
</evidence>
<comment type="caution">
    <text evidence="1">The sequence shown here is derived from an EMBL/GenBank/DDBJ whole genome shotgun (WGS) entry which is preliminary data.</text>
</comment>
<organism evidence="1 2">
    <name type="scientific">Centaurea solstitialis</name>
    <name type="common">yellow star-thistle</name>
    <dbReference type="NCBI Taxonomy" id="347529"/>
    <lineage>
        <taxon>Eukaryota</taxon>
        <taxon>Viridiplantae</taxon>
        <taxon>Streptophyta</taxon>
        <taxon>Embryophyta</taxon>
        <taxon>Tracheophyta</taxon>
        <taxon>Spermatophyta</taxon>
        <taxon>Magnoliopsida</taxon>
        <taxon>eudicotyledons</taxon>
        <taxon>Gunneridae</taxon>
        <taxon>Pentapetalae</taxon>
        <taxon>asterids</taxon>
        <taxon>campanulids</taxon>
        <taxon>Asterales</taxon>
        <taxon>Asteraceae</taxon>
        <taxon>Carduoideae</taxon>
        <taxon>Cardueae</taxon>
        <taxon>Centaureinae</taxon>
        <taxon>Centaurea</taxon>
    </lineage>
</organism>
<keyword evidence="2" id="KW-1185">Reference proteome</keyword>
<sequence length="175" mass="19824">MLGVKSNILVFLTTTRFGATSTSGSGNFEVKHAWVGVVPGWVTPSEVSHQVARNKSMRYTLVKSRGKADIVVETTIEAYKQGLNNNSRWYLDLTKYPAETFEDVKARSLAHMSVLNIIEIMQYLKLSSYGFKLSTKDLVETLKIIESIICWPKKGDRLDDKKDLTKWCDFNDDHG</sequence>
<dbReference type="EMBL" id="JARYMX010000004">
    <property type="protein sequence ID" value="KAJ9553227.1"/>
    <property type="molecule type" value="Genomic_DNA"/>
</dbReference>
<proteinExistence type="predicted"/>
<dbReference type="Proteomes" id="UP001172457">
    <property type="component" value="Chromosome 4"/>
</dbReference>
<reference evidence="1" key="1">
    <citation type="submission" date="2023-03" db="EMBL/GenBank/DDBJ databases">
        <title>Chromosome-scale reference genome and RAD-based genetic map of yellow starthistle (Centaurea solstitialis) reveal putative structural variation and QTLs associated with invader traits.</title>
        <authorList>
            <person name="Reatini B."/>
            <person name="Cang F.A."/>
            <person name="Jiang Q."/>
            <person name="Mckibben M.T.W."/>
            <person name="Barker M.S."/>
            <person name="Rieseberg L.H."/>
            <person name="Dlugosch K.M."/>
        </authorList>
    </citation>
    <scope>NUCLEOTIDE SEQUENCE</scope>
    <source>
        <strain evidence="1">CAN-66</strain>
        <tissue evidence="1">Leaf</tissue>
    </source>
</reference>
<evidence type="ECO:0000313" key="1">
    <source>
        <dbReference type="EMBL" id="KAJ9553227.1"/>
    </source>
</evidence>
<accession>A0AA38TKP2</accession>
<name>A0AA38TKP2_9ASTR</name>
<dbReference type="AlphaFoldDB" id="A0AA38TKP2"/>